<evidence type="ECO:0000256" key="2">
    <source>
        <dbReference type="SAM" id="Phobius"/>
    </source>
</evidence>
<dbReference type="EMBL" id="BAAASL010000008">
    <property type="protein sequence ID" value="GAA2715761.1"/>
    <property type="molecule type" value="Genomic_DNA"/>
</dbReference>
<feature type="region of interest" description="Disordered" evidence="1">
    <location>
        <begin position="1"/>
        <end position="89"/>
    </location>
</feature>
<keyword evidence="4" id="KW-1185">Reference proteome</keyword>
<name>A0ABN3TSW3_9ACTN</name>
<evidence type="ECO:0000256" key="1">
    <source>
        <dbReference type="SAM" id="MobiDB-lite"/>
    </source>
</evidence>
<reference evidence="3 4" key="1">
    <citation type="journal article" date="2019" name="Int. J. Syst. Evol. Microbiol.">
        <title>The Global Catalogue of Microorganisms (GCM) 10K type strain sequencing project: providing services to taxonomists for standard genome sequencing and annotation.</title>
        <authorList>
            <consortium name="The Broad Institute Genomics Platform"/>
            <consortium name="The Broad Institute Genome Sequencing Center for Infectious Disease"/>
            <person name="Wu L."/>
            <person name="Ma J."/>
        </authorList>
    </citation>
    <scope>NUCLEOTIDE SEQUENCE [LARGE SCALE GENOMIC DNA]</scope>
    <source>
        <strain evidence="3 4">JCM 4542</strain>
    </source>
</reference>
<protein>
    <submittedName>
        <fullName evidence="3">Uncharacterized protein</fullName>
    </submittedName>
</protein>
<keyword evidence="2" id="KW-1133">Transmembrane helix</keyword>
<evidence type="ECO:0000313" key="4">
    <source>
        <dbReference type="Proteomes" id="UP001500886"/>
    </source>
</evidence>
<feature type="region of interest" description="Disordered" evidence="1">
    <location>
        <begin position="126"/>
        <end position="165"/>
    </location>
</feature>
<feature type="compositionally biased region" description="Polar residues" evidence="1">
    <location>
        <begin position="140"/>
        <end position="151"/>
    </location>
</feature>
<evidence type="ECO:0000313" key="3">
    <source>
        <dbReference type="EMBL" id="GAA2715761.1"/>
    </source>
</evidence>
<comment type="caution">
    <text evidence="3">The sequence shown here is derived from an EMBL/GenBank/DDBJ whole genome shotgun (WGS) entry which is preliminary data.</text>
</comment>
<gene>
    <name evidence="3" type="ORF">GCM10010315_25540</name>
</gene>
<accession>A0ABN3TSW3</accession>
<dbReference type="Proteomes" id="UP001500886">
    <property type="component" value="Unassembled WGS sequence"/>
</dbReference>
<feature type="transmembrane region" description="Helical" evidence="2">
    <location>
        <begin position="99"/>
        <end position="122"/>
    </location>
</feature>
<keyword evidence="2" id="KW-0472">Membrane</keyword>
<feature type="region of interest" description="Disordered" evidence="1">
    <location>
        <begin position="325"/>
        <end position="352"/>
    </location>
</feature>
<sequence>MHAMSFGQAGPHGGQQEGRHGGPGETQPVTPPPWGQQPQRQAPPQVPPPPAASHLGPGGAPMPPGAQLPGWQQPAAPADTPDWSALAESGAARDRRRKLLMIGGGVLATAAVAGIVAAAVALTGKDDKDLPPAQKLPSASAGTSEPTFSQNTPPPNPLDFISSADKDTAPLNTKTIFPHTKPSIDKRQYERVATHTALTCSDATQGGLGHVLARNDCRQVMRATYVRDGVAVTVGVAVFDTKVKADQAKADFTGNVTPLTGGDAPSFCKGTACRLTANAQGRYAYFTVAGYTDGSAVPDNDTKALQAGRDLSGYIFRRIMDRANAAAAGQPQPSGKPSDKPAQIPSGQPSKS</sequence>
<organism evidence="3 4">
    <name type="scientific">Streptomyces luteosporeus</name>
    <dbReference type="NCBI Taxonomy" id="173856"/>
    <lineage>
        <taxon>Bacteria</taxon>
        <taxon>Bacillati</taxon>
        <taxon>Actinomycetota</taxon>
        <taxon>Actinomycetes</taxon>
        <taxon>Kitasatosporales</taxon>
        <taxon>Streptomycetaceae</taxon>
        <taxon>Streptomyces</taxon>
    </lineage>
</organism>
<proteinExistence type="predicted"/>
<keyword evidence="2" id="KW-0812">Transmembrane</keyword>